<keyword evidence="2" id="KW-1133">Transmembrane helix</keyword>
<feature type="region of interest" description="Disordered" evidence="1">
    <location>
        <begin position="79"/>
        <end position="102"/>
    </location>
</feature>
<dbReference type="EMBL" id="CP001649">
    <property type="protein sequence ID" value="ACS79486.1"/>
    <property type="molecule type" value="Genomic_DNA"/>
</dbReference>
<feature type="transmembrane region" description="Helical" evidence="2">
    <location>
        <begin position="6"/>
        <end position="26"/>
    </location>
</feature>
<evidence type="ECO:0000256" key="2">
    <source>
        <dbReference type="SAM" id="Phobius"/>
    </source>
</evidence>
<feature type="transmembrane region" description="Helical" evidence="2">
    <location>
        <begin position="56"/>
        <end position="73"/>
    </location>
</feature>
<evidence type="ECO:0000313" key="4">
    <source>
        <dbReference type="Proteomes" id="UP000002601"/>
    </source>
</evidence>
<sequence length="234" mass="26463">MFELSFLNIGVLICGGIATFAIYSYYNLELPKMITTFVVVFLVFMLLAHYTSWFSYVVGLVVVLAIFGVIGSMQDGNKGVKRMTTKSTDTTKPERKRPTPKNDIENARMQKIKAWDDAYYAAFYDSTVKHVMKMRSSNVDKIQVAPSMSEMAHDFRKIQVETDLEHRRSIAKEAVADALDSLGYTYVYDSFNKKGGMDVSYDVGERGLSFKMTGAIDHVVTDFRPDELVATIEF</sequence>
<evidence type="ECO:0000256" key="1">
    <source>
        <dbReference type="SAM" id="MobiDB-lite"/>
    </source>
</evidence>
<keyword evidence="4" id="KW-1185">Reference proteome</keyword>
<feature type="transmembrane region" description="Helical" evidence="2">
    <location>
        <begin position="33"/>
        <end position="50"/>
    </location>
</feature>
<keyword evidence="2" id="KW-0812">Transmembrane</keyword>
<dbReference type="RefSeq" id="WP_015851304.1">
    <property type="nucleotide sequence ID" value="NC_012881.1"/>
</dbReference>
<organism evidence="3 4">
    <name type="scientific">Maridesulfovibrio salexigens (strain ATCC 14822 / DSM 2638 / NCIMB 8403 / VKM B-1763)</name>
    <name type="common">Desulfovibrio salexigens</name>
    <dbReference type="NCBI Taxonomy" id="526222"/>
    <lineage>
        <taxon>Bacteria</taxon>
        <taxon>Pseudomonadati</taxon>
        <taxon>Thermodesulfobacteriota</taxon>
        <taxon>Desulfovibrionia</taxon>
        <taxon>Desulfovibrionales</taxon>
        <taxon>Desulfovibrionaceae</taxon>
        <taxon>Maridesulfovibrio</taxon>
    </lineage>
</organism>
<keyword evidence="2" id="KW-0472">Membrane</keyword>
<evidence type="ECO:0000313" key="3">
    <source>
        <dbReference type="EMBL" id="ACS79486.1"/>
    </source>
</evidence>
<dbReference type="HOGENOM" id="CLU_1183479_0_0_7"/>
<name>C6BRP6_MARSD</name>
<dbReference type="Proteomes" id="UP000002601">
    <property type="component" value="Chromosome"/>
</dbReference>
<gene>
    <name evidence="3" type="ordered locus">Desal_1424</name>
</gene>
<dbReference type="STRING" id="526222.Desal_1424"/>
<feature type="compositionally biased region" description="Basic and acidic residues" evidence="1">
    <location>
        <begin position="89"/>
        <end position="102"/>
    </location>
</feature>
<proteinExistence type="predicted"/>
<dbReference type="AlphaFoldDB" id="C6BRP6"/>
<protein>
    <submittedName>
        <fullName evidence="3">Uncharacterized protein</fullName>
    </submittedName>
</protein>
<reference evidence="3 4" key="1">
    <citation type="submission" date="2009-06" db="EMBL/GenBank/DDBJ databases">
        <title>Complete sequence of Desulfovibrio salexigens DSM 2638.</title>
        <authorList>
            <consortium name="US DOE Joint Genome Institute"/>
            <person name="Lucas S."/>
            <person name="Copeland A."/>
            <person name="Lapidus A."/>
            <person name="Glavina del Rio T."/>
            <person name="Tice H."/>
            <person name="Bruce D."/>
            <person name="Goodwin L."/>
            <person name="Pitluck S."/>
            <person name="Munk A.C."/>
            <person name="Brettin T."/>
            <person name="Detter J.C."/>
            <person name="Han C."/>
            <person name="Tapia R."/>
            <person name="Larimer F."/>
            <person name="Land M."/>
            <person name="Hauser L."/>
            <person name="Kyrpides N."/>
            <person name="Anderson I."/>
            <person name="Wall J.D."/>
            <person name="Arkin A.P."/>
            <person name="Dehal P."/>
            <person name="Chivian D."/>
            <person name="Giles B."/>
            <person name="Hazen T.C."/>
        </authorList>
    </citation>
    <scope>NUCLEOTIDE SEQUENCE [LARGE SCALE GENOMIC DNA]</scope>
    <source>
        <strain evidence="4">ATCC 14822 / DSM 2638 / NCIMB 8403 / VKM B-1763</strain>
    </source>
</reference>
<accession>C6BRP6</accession>
<dbReference type="KEGG" id="dsa:Desal_1424"/>